<name>T0Z6H0_9ZZZZ</name>
<feature type="non-terminal residue" evidence="2">
    <location>
        <position position="1"/>
    </location>
</feature>
<dbReference type="EMBL" id="AUZX01012299">
    <property type="protein sequence ID" value="EQD39757.1"/>
    <property type="molecule type" value="Genomic_DNA"/>
</dbReference>
<comment type="caution">
    <text evidence="2">The sequence shown here is derived from an EMBL/GenBank/DDBJ whole genome shotgun (WGS) entry which is preliminary data.</text>
</comment>
<protein>
    <submittedName>
        <fullName evidence="2">Phage-associated protein</fullName>
    </submittedName>
</protein>
<organism evidence="2">
    <name type="scientific">mine drainage metagenome</name>
    <dbReference type="NCBI Taxonomy" id="410659"/>
    <lineage>
        <taxon>unclassified sequences</taxon>
        <taxon>metagenomes</taxon>
        <taxon>ecological metagenomes</taxon>
    </lineage>
</organism>
<dbReference type="AlphaFoldDB" id="T0Z6H0"/>
<evidence type="ECO:0000313" key="2">
    <source>
        <dbReference type="EMBL" id="EQD39757.1"/>
    </source>
</evidence>
<dbReference type="Pfam" id="PF13274">
    <property type="entry name" value="SocA_Panacea"/>
    <property type="match status" value="1"/>
</dbReference>
<evidence type="ECO:0000259" key="1">
    <source>
        <dbReference type="Pfam" id="PF13274"/>
    </source>
</evidence>
<sequence>YCQAWHLTWDGVPLFPEKIEAWAGGPVVPDLYQWHRGEYSVDGWARGDAAKLGESERASVEAVVSAYGRLSGRQLSQLTHSEAPWRDARGGLGSGDRGSAVISLNTMREYYSGLDSDEAATPVDELATTGVGAA</sequence>
<gene>
    <name evidence="2" type="ORF">B1A_16742</name>
</gene>
<feature type="domain" description="Antitoxin SocA-like Panacea" evidence="1">
    <location>
        <begin position="1"/>
        <end position="85"/>
    </location>
</feature>
<dbReference type="InterPro" id="IPR025272">
    <property type="entry name" value="SocA_Panacea"/>
</dbReference>
<reference evidence="2" key="2">
    <citation type="journal article" date="2014" name="ISME J.">
        <title>Microbial stratification in low pH oxic and suboxic macroscopic growths along an acid mine drainage.</title>
        <authorList>
            <person name="Mendez-Garcia C."/>
            <person name="Mesa V."/>
            <person name="Sprenger R.R."/>
            <person name="Richter M."/>
            <person name="Diez M.S."/>
            <person name="Solano J."/>
            <person name="Bargiela R."/>
            <person name="Golyshina O.V."/>
            <person name="Manteca A."/>
            <person name="Ramos J.L."/>
            <person name="Gallego J.R."/>
            <person name="Llorente I."/>
            <person name="Martins Dos Santos V.A."/>
            <person name="Jensen O.N."/>
            <person name="Pelaez A.I."/>
            <person name="Sanchez J."/>
            <person name="Ferrer M."/>
        </authorList>
    </citation>
    <scope>NUCLEOTIDE SEQUENCE</scope>
</reference>
<accession>T0Z6H0</accession>
<proteinExistence type="predicted"/>
<reference evidence="2" key="1">
    <citation type="submission" date="2013-08" db="EMBL/GenBank/DDBJ databases">
        <authorList>
            <person name="Mendez C."/>
            <person name="Richter M."/>
            <person name="Ferrer M."/>
            <person name="Sanchez J."/>
        </authorList>
    </citation>
    <scope>NUCLEOTIDE SEQUENCE</scope>
</reference>